<dbReference type="Pfam" id="PF07524">
    <property type="entry name" value="Bromo_TP"/>
    <property type="match status" value="1"/>
</dbReference>
<feature type="compositionally biased region" description="Basic and acidic residues" evidence="5">
    <location>
        <begin position="297"/>
        <end position="308"/>
    </location>
</feature>
<comment type="subcellular location">
    <subcellularLocation>
        <location evidence="1">Nucleus</location>
    </subcellularLocation>
</comment>
<dbReference type="InterPro" id="IPR006565">
    <property type="entry name" value="BTP"/>
</dbReference>
<organism evidence="7">
    <name type="scientific">Eucalyptus grandis</name>
    <name type="common">Flooded gum</name>
    <dbReference type="NCBI Taxonomy" id="71139"/>
    <lineage>
        <taxon>Eukaryota</taxon>
        <taxon>Viridiplantae</taxon>
        <taxon>Streptophyta</taxon>
        <taxon>Embryophyta</taxon>
        <taxon>Tracheophyta</taxon>
        <taxon>Spermatophyta</taxon>
        <taxon>Magnoliopsida</taxon>
        <taxon>eudicotyledons</taxon>
        <taxon>Gunneridae</taxon>
        <taxon>Pentapetalae</taxon>
        <taxon>rosids</taxon>
        <taxon>malvids</taxon>
        <taxon>Myrtales</taxon>
        <taxon>Myrtaceae</taxon>
        <taxon>Myrtoideae</taxon>
        <taxon>Eucalypteae</taxon>
        <taxon>Eucalyptus</taxon>
    </lineage>
</organism>
<feature type="region of interest" description="Disordered" evidence="5">
    <location>
        <begin position="1"/>
        <end position="22"/>
    </location>
</feature>
<evidence type="ECO:0000256" key="2">
    <source>
        <dbReference type="ARBA" id="ARBA00023015"/>
    </source>
</evidence>
<reference evidence="7" key="1">
    <citation type="submission" date="2013-07" db="EMBL/GenBank/DDBJ databases">
        <title>The genome of Eucalyptus grandis.</title>
        <authorList>
            <person name="Schmutz J."/>
            <person name="Hayes R."/>
            <person name="Myburg A."/>
            <person name="Tuskan G."/>
            <person name="Grattapaglia D."/>
            <person name="Rokhsar D.S."/>
        </authorList>
    </citation>
    <scope>NUCLEOTIDE SEQUENCE</scope>
    <source>
        <tissue evidence="7">Leaf extractions</tissue>
    </source>
</reference>
<dbReference type="STRING" id="71139.A0A059ADZ6"/>
<proteinExistence type="predicted"/>
<accession>A0A059ADZ6</accession>
<dbReference type="GO" id="GO:0046982">
    <property type="term" value="F:protein heterodimerization activity"/>
    <property type="evidence" value="ECO:0007669"/>
    <property type="project" value="InterPro"/>
</dbReference>
<dbReference type="Gramene" id="KCW51929">
    <property type="protein sequence ID" value="KCW51929"/>
    <property type="gene ID" value="EUGRSUZ_J01383"/>
</dbReference>
<dbReference type="EMBL" id="KK198762">
    <property type="protein sequence ID" value="KCW51930.1"/>
    <property type="molecule type" value="Genomic_DNA"/>
</dbReference>
<dbReference type="SUPFAM" id="SSF47113">
    <property type="entry name" value="Histone-fold"/>
    <property type="match status" value="1"/>
</dbReference>
<feature type="compositionally biased region" description="Polar residues" evidence="5">
    <location>
        <begin position="327"/>
        <end position="337"/>
    </location>
</feature>
<feature type="region of interest" description="Disordered" evidence="5">
    <location>
        <begin position="297"/>
        <end position="370"/>
    </location>
</feature>
<dbReference type="AlphaFoldDB" id="A0A059ADZ6"/>
<dbReference type="GO" id="GO:0006366">
    <property type="term" value="P:transcription by RNA polymerase II"/>
    <property type="evidence" value="ECO:0000318"/>
    <property type="project" value="GO_Central"/>
</dbReference>
<dbReference type="eggNOG" id="KOG2389">
    <property type="taxonomic scope" value="Eukaryota"/>
</dbReference>
<dbReference type="Gramene" id="KCW51930">
    <property type="protein sequence ID" value="KCW51930"/>
    <property type="gene ID" value="EUGRSUZ_J01383"/>
</dbReference>
<evidence type="ECO:0000256" key="4">
    <source>
        <dbReference type="ARBA" id="ARBA00023242"/>
    </source>
</evidence>
<dbReference type="InterPro" id="IPR009072">
    <property type="entry name" value="Histone-fold"/>
</dbReference>
<dbReference type="PANTHER" id="PTHR46338:SF19">
    <property type="entry name" value="TRANSCRIPTION INITIATION FACTOR TFIID SUBUNIT 8"/>
    <property type="match status" value="1"/>
</dbReference>
<gene>
    <name evidence="7" type="ORF">EUGRSUZ_J01383</name>
</gene>
<dbReference type="GO" id="GO:0005669">
    <property type="term" value="C:transcription factor TFIID complex"/>
    <property type="evidence" value="ECO:0000318"/>
    <property type="project" value="GO_Central"/>
</dbReference>
<dbReference type="FunCoup" id="A0A059ADZ6">
    <property type="interactions" value="2876"/>
</dbReference>
<feature type="domain" description="Bromodomain associated" evidence="6">
    <location>
        <begin position="24"/>
        <end position="100"/>
    </location>
</feature>
<dbReference type="OMA" id="WFAMEDE"/>
<dbReference type="EMBL" id="KK198762">
    <property type="protein sequence ID" value="KCW51929.1"/>
    <property type="molecule type" value="Genomic_DNA"/>
</dbReference>
<name>A0A059ADZ6_EUCGR</name>
<evidence type="ECO:0000256" key="3">
    <source>
        <dbReference type="ARBA" id="ARBA00023163"/>
    </source>
</evidence>
<protein>
    <recommendedName>
        <fullName evidence="6">Bromodomain associated domain-containing protein</fullName>
    </recommendedName>
</protein>
<evidence type="ECO:0000256" key="5">
    <source>
        <dbReference type="SAM" id="MobiDB-lite"/>
    </source>
</evidence>
<evidence type="ECO:0000256" key="1">
    <source>
        <dbReference type="ARBA" id="ARBA00004123"/>
    </source>
</evidence>
<evidence type="ECO:0000313" key="7">
    <source>
        <dbReference type="EMBL" id="KCW51929.1"/>
    </source>
</evidence>
<keyword evidence="3" id="KW-0804">Transcription</keyword>
<dbReference type="OrthoDB" id="436852at2759"/>
<keyword evidence="2" id="KW-0805">Transcription regulation</keyword>
<dbReference type="KEGG" id="egr:104422026"/>
<keyword evidence="4" id="KW-0539">Nucleus</keyword>
<evidence type="ECO:0000259" key="6">
    <source>
        <dbReference type="SMART" id="SM00576"/>
    </source>
</evidence>
<dbReference type="Gene3D" id="1.10.20.10">
    <property type="entry name" value="Histone, subunit A"/>
    <property type="match status" value="1"/>
</dbReference>
<dbReference type="PANTHER" id="PTHR46338">
    <property type="entry name" value="TRANSCRIPTION INITIATION FACTOR TFIID SUBUNIT 8"/>
    <property type="match status" value="1"/>
</dbReference>
<sequence length="370" mass="40258">MSDGGRENRREHEKSSGHRKSSVDDFARAIAKIAVAQVCQAEGFQAFQQSALETFSDVAVRFIRDVGKTAVLYANLAGRAGVNVFDVIQGLEGLSLGLGFVGASDIDHCLAHSGVVRELLQYVGDSEELPFAYALPQLPIVRDRKQTPSFLQAGAEPPHEHIPPWLPPFPDTQDHVQLPVQENGAKDPQLVDIEHAKDDIKPEQQSSLSVQPLHSIKGLEGPLPFDERNTAMLKEAAVTNPYLAAPLNFGEKEVSPAALPAKLSSEAVIGDNVGQKQVMDGKISALEAFVSGTDSMKSRLKDSDEGQKKVLPSQRPSVQFKMRSGKRSFNANPNLSFENDGIIWGSPQRGKSYSDDDKKKRSKENTPDAA</sequence>
<dbReference type="SMART" id="SM00576">
    <property type="entry name" value="BTP"/>
    <property type="match status" value="1"/>
</dbReference>
<dbReference type="InterPro" id="IPR037818">
    <property type="entry name" value="TAF8"/>
</dbReference>
<feature type="compositionally biased region" description="Basic and acidic residues" evidence="5">
    <location>
        <begin position="352"/>
        <end position="370"/>
    </location>
</feature>